<keyword evidence="3" id="KW-1185">Reference proteome</keyword>
<dbReference type="GO" id="GO:0003677">
    <property type="term" value="F:DNA binding"/>
    <property type="evidence" value="ECO:0007669"/>
    <property type="project" value="InterPro"/>
</dbReference>
<dbReference type="AlphaFoldDB" id="A0A1T4W9Z5"/>
<dbReference type="RefSeq" id="WP_159445964.1">
    <property type="nucleotide sequence ID" value="NZ_FUYA01000005.1"/>
</dbReference>
<dbReference type="Proteomes" id="UP000189733">
    <property type="component" value="Unassembled WGS sequence"/>
</dbReference>
<dbReference type="CDD" id="cd00093">
    <property type="entry name" value="HTH_XRE"/>
    <property type="match status" value="1"/>
</dbReference>
<feature type="domain" description="HTH cro/C1-type" evidence="1">
    <location>
        <begin position="26"/>
        <end position="79"/>
    </location>
</feature>
<evidence type="ECO:0000259" key="1">
    <source>
        <dbReference type="PROSITE" id="PS50943"/>
    </source>
</evidence>
<dbReference type="EMBL" id="FUYA01000005">
    <property type="protein sequence ID" value="SKA73531.1"/>
    <property type="molecule type" value="Genomic_DNA"/>
</dbReference>
<dbReference type="OrthoDB" id="5420607at2"/>
<dbReference type="InterPro" id="IPR010982">
    <property type="entry name" value="Lambda_DNA-bd_dom_sf"/>
</dbReference>
<sequence>MAKNSLLSRALSPEADTALQQLGKNIRRARIRRGIKQAELAERAGMAVPTLRRLESGKANVGLAVLVQVLEILGLIDQIGNIAHPDTDTLGKALEEQQLRQRVDSKRVDDDLDF</sequence>
<organism evidence="2 3">
    <name type="scientific">Desulfobaculum bizertense DSM 18034</name>
    <dbReference type="NCBI Taxonomy" id="1121442"/>
    <lineage>
        <taxon>Bacteria</taxon>
        <taxon>Pseudomonadati</taxon>
        <taxon>Thermodesulfobacteriota</taxon>
        <taxon>Desulfovibrionia</taxon>
        <taxon>Desulfovibrionales</taxon>
        <taxon>Desulfovibrionaceae</taxon>
        <taxon>Desulfobaculum</taxon>
    </lineage>
</organism>
<proteinExistence type="predicted"/>
<dbReference type="STRING" id="1121442.SAMN02745702_01875"/>
<dbReference type="PROSITE" id="PS50943">
    <property type="entry name" value="HTH_CROC1"/>
    <property type="match status" value="1"/>
</dbReference>
<evidence type="ECO:0000313" key="2">
    <source>
        <dbReference type="EMBL" id="SKA73531.1"/>
    </source>
</evidence>
<reference evidence="2 3" key="1">
    <citation type="submission" date="2017-02" db="EMBL/GenBank/DDBJ databases">
        <authorList>
            <person name="Peterson S.W."/>
        </authorList>
    </citation>
    <scope>NUCLEOTIDE SEQUENCE [LARGE SCALE GENOMIC DNA]</scope>
    <source>
        <strain evidence="2 3">DSM 18034</strain>
    </source>
</reference>
<gene>
    <name evidence="2" type="ORF">SAMN02745702_01875</name>
</gene>
<dbReference type="SMART" id="SM00530">
    <property type="entry name" value="HTH_XRE"/>
    <property type="match status" value="1"/>
</dbReference>
<accession>A0A1T4W9Z5</accession>
<evidence type="ECO:0000313" key="3">
    <source>
        <dbReference type="Proteomes" id="UP000189733"/>
    </source>
</evidence>
<dbReference type="Pfam" id="PF01381">
    <property type="entry name" value="HTH_3"/>
    <property type="match status" value="1"/>
</dbReference>
<dbReference type="InterPro" id="IPR001387">
    <property type="entry name" value="Cro/C1-type_HTH"/>
</dbReference>
<dbReference type="Gene3D" id="1.10.260.40">
    <property type="entry name" value="lambda repressor-like DNA-binding domains"/>
    <property type="match status" value="1"/>
</dbReference>
<dbReference type="SUPFAM" id="SSF47413">
    <property type="entry name" value="lambda repressor-like DNA-binding domains"/>
    <property type="match status" value="1"/>
</dbReference>
<protein>
    <submittedName>
        <fullName evidence="2">Helix-turn-helix domain-containing protein</fullName>
    </submittedName>
</protein>
<name>A0A1T4W9Z5_9BACT</name>